<evidence type="ECO:0000256" key="6">
    <source>
        <dbReference type="SAM" id="SignalP"/>
    </source>
</evidence>
<evidence type="ECO:0000256" key="4">
    <source>
        <dbReference type="ARBA" id="ARBA00022496"/>
    </source>
</evidence>
<reference evidence="8 9" key="2">
    <citation type="submission" date="2019-01" db="EMBL/GenBank/DDBJ databases">
        <authorList>
            <person name="Li Y."/>
        </authorList>
    </citation>
    <scope>NUCLEOTIDE SEQUENCE [LARGE SCALE GENOMIC DNA]</scope>
    <source>
        <strain evidence="8 9">2D-5</strain>
    </source>
</reference>
<dbReference type="InterPro" id="IPR051313">
    <property type="entry name" value="Bact_iron-sidero_bind"/>
</dbReference>
<evidence type="ECO:0000256" key="1">
    <source>
        <dbReference type="ARBA" id="ARBA00004196"/>
    </source>
</evidence>
<feature type="chain" id="PRO_5019514955" evidence="6">
    <location>
        <begin position="21"/>
        <end position="313"/>
    </location>
</feature>
<keyword evidence="4" id="KW-0406">Ion transport</keyword>
<comment type="subcellular location">
    <subcellularLocation>
        <location evidence="1">Cell envelope</location>
    </subcellularLocation>
</comment>
<feature type="domain" description="Fe/B12 periplasmic-binding" evidence="7">
    <location>
        <begin position="43"/>
        <end position="313"/>
    </location>
</feature>
<evidence type="ECO:0000256" key="5">
    <source>
        <dbReference type="ARBA" id="ARBA00022729"/>
    </source>
</evidence>
<comment type="caution">
    <text evidence="8">The sequence shown here is derived from an EMBL/GenBank/DDBJ whole genome shotgun (WGS) entry which is preliminary data.</text>
</comment>
<dbReference type="Pfam" id="PF01497">
    <property type="entry name" value="Peripla_BP_2"/>
    <property type="match status" value="1"/>
</dbReference>
<dbReference type="Proteomes" id="UP000285710">
    <property type="component" value="Unassembled WGS sequence"/>
</dbReference>
<dbReference type="PANTHER" id="PTHR30532:SF24">
    <property type="entry name" value="FERRIC ENTEROBACTIN-BINDING PERIPLASMIC PROTEIN FEPB"/>
    <property type="match status" value="1"/>
</dbReference>
<evidence type="ECO:0000313" key="8">
    <source>
        <dbReference type="EMBL" id="RWR15598.1"/>
    </source>
</evidence>
<reference evidence="8 9" key="1">
    <citation type="submission" date="2019-01" db="EMBL/GenBank/DDBJ databases">
        <title>Sinorhodobacter populi sp. nov. isolated from the symptomatic bark tissue of Populus euramericana canker.</title>
        <authorList>
            <person name="Xu G."/>
        </authorList>
    </citation>
    <scope>NUCLEOTIDE SEQUENCE [LARGE SCALE GENOMIC DNA]</scope>
    <source>
        <strain evidence="8 9">2D-5</strain>
    </source>
</reference>
<comment type="similarity">
    <text evidence="2">Belongs to the bacterial solute-binding protein 8 family.</text>
</comment>
<dbReference type="GO" id="GO:1901678">
    <property type="term" value="P:iron coordination entity transport"/>
    <property type="evidence" value="ECO:0007669"/>
    <property type="project" value="UniProtKB-ARBA"/>
</dbReference>
<keyword evidence="4" id="KW-0408">Iron</keyword>
<organism evidence="8 9">
    <name type="scientific">Paenirhodobacter populi</name>
    <dbReference type="NCBI Taxonomy" id="2306993"/>
    <lineage>
        <taxon>Bacteria</taxon>
        <taxon>Pseudomonadati</taxon>
        <taxon>Pseudomonadota</taxon>
        <taxon>Alphaproteobacteria</taxon>
        <taxon>Rhodobacterales</taxon>
        <taxon>Rhodobacter group</taxon>
        <taxon>Paenirhodobacter</taxon>
    </lineage>
</organism>
<name>A0A443J4V2_9RHOB</name>
<keyword evidence="9" id="KW-1185">Reference proteome</keyword>
<dbReference type="PANTHER" id="PTHR30532">
    <property type="entry name" value="IRON III DICITRATE-BINDING PERIPLASMIC PROTEIN"/>
    <property type="match status" value="1"/>
</dbReference>
<dbReference type="EMBL" id="SAUW01000001">
    <property type="protein sequence ID" value="RWR15598.1"/>
    <property type="molecule type" value="Genomic_DNA"/>
</dbReference>
<dbReference type="SUPFAM" id="SSF53807">
    <property type="entry name" value="Helical backbone' metal receptor"/>
    <property type="match status" value="1"/>
</dbReference>
<evidence type="ECO:0000313" key="9">
    <source>
        <dbReference type="Proteomes" id="UP000285710"/>
    </source>
</evidence>
<keyword evidence="3" id="KW-0813">Transport</keyword>
<protein>
    <submittedName>
        <fullName evidence="8">Fe2+-enterobactin ABC transporter substrate-binding protein</fullName>
    </submittedName>
</protein>
<gene>
    <name evidence="8" type="ORF">D2T33_00150</name>
</gene>
<dbReference type="Gene3D" id="3.40.50.1980">
    <property type="entry name" value="Nitrogenase molybdenum iron protein domain"/>
    <property type="match status" value="2"/>
</dbReference>
<dbReference type="GO" id="GO:0030288">
    <property type="term" value="C:outer membrane-bounded periplasmic space"/>
    <property type="evidence" value="ECO:0007669"/>
    <property type="project" value="TreeGrafter"/>
</dbReference>
<keyword evidence="4" id="KW-0410">Iron transport</keyword>
<evidence type="ECO:0000259" key="7">
    <source>
        <dbReference type="PROSITE" id="PS50983"/>
    </source>
</evidence>
<dbReference type="InterPro" id="IPR002491">
    <property type="entry name" value="ABC_transptr_periplasmic_BD"/>
</dbReference>
<dbReference type="NCBIfam" id="NF008200">
    <property type="entry name" value="PRK10957.1"/>
    <property type="match status" value="1"/>
</dbReference>
<dbReference type="PROSITE" id="PS50983">
    <property type="entry name" value="FE_B12_PBP"/>
    <property type="match status" value="1"/>
</dbReference>
<feature type="signal peptide" evidence="6">
    <location>
        <begin position="1"/>
        <end position="20"/>
    </location>
</feature>
<keyword evidence="5 6" id="KW-0732">Signal</keyword>
<evidence type="ECO:0000256" key="2">
    <source>
        <dbReference type="ARBA" id="ARBA00008814"/>
    </source>
</evidence>
<dbReference type="AlphaFoldDB" id="A0A443J4V2"/>
<evidence type="ECO:0000256" key="3">
    <source>
        <dbReference type="ARBA" id="ARBA00022448"/>
    </source>
</evidence>
<sequence>MFRFAFLAACAFVLPLQAHAEADWPRTIAQPDGDLTLAAPPTRVVSTTPSLTGILLAIDAPVVSTATAVVGPLTDEQGFFLQWADIARERGVEILYPNLAFDIEALIVSDPDLVVASATGGDAILPFVPELRAQGMPVMVLDYFSANWQTLARQLGRATGHEADAERIIADFDARTAAARDQMTIPAGKVSIVSYNFSGTYSVSRPTSPQAGVLAALGFTVTGLPEAMRGDVTRSQDFDFISRENLAAAIAGDGVFLLNGTEESVKAFMDDPVLANLPAVRNGHVWPLGPTSFRVDYYSGLQMVETVAPYFPK</sequence>
<proteinExistence type="inferred from homology"/>
<accession>A0A443J4V2</accession>